<feature type="region of interest" description="Disordered" evidence="1">
    <location>
        <begin position="741"/>
        <end position="785"/>
    </location>
</feature>
<gene>
    <name evidence="4" type="ORF">AVDCRST_MAG50-2142</name>
</gene>
<dbReference type="Pfam" id="PF10131">
    <property type="entry name" value="PTPS_related"/>
    <property type="match status" value="1"/>
</dbReference>
<proteinExistence type="predicted"/>
<evidence type="ECO:0000259" key="3">
    <source>
        <dbReference type="Pfam" id="PF10131"/>
    </source>
</evidence>
<feature type="transmembrane region" description="Helical" evidence="2">
    <location>
        <begin position="369"/>
        <end position="391"/>
    </location>
</feature>
<feature type="transmembrane region" description="Helical" evidence="2">
    <location>
        <begin position="290"/>
        <end position="312"/>
    </location>
</feature>
<keyword evidence="2" id="KW-0472">Membrane</keyword>
<feature type="transmembrane region" description="Helical" evidence="2">
    <location>
        <begin position="715"/>
        <end position="735"/>
    </location>
</feature>
<evidence type="ECO:0000256" key="2">
    <source>
        <dbReference type="SAM" id="Phobius"/>
    </source>
</evidence>
<feature type="transmembrane region" description="Helical" evidence="2">
    <location>
        <begin position="171"/>
        <end position="200"/>
    </location>
</feature>
<feature type="transmembrane region" description="Helical" evidence="2">
    <location>
        <begin position="207"/>
        <end position="231"/>
    </location>
</feature>
<feature type="transmembrane region" description="Helical" evidence="2">
    <location>
        <begin position="82"/>
        <end position="101"/>
    </location>
</feature>
<feature type="transmembrane region" description="Helical" evidence="2">
    <location>
        <begin position="263"/>
        <end position="283"/>
    </location>
</feature>
<reference evidence="4" key="1">
    <citation type="submission" date="2020-02" db="EMBL/GenBank/DDBJ databases">
        <authorList>
            <person name="Meier V. D."/>
        </authorList>
    </citation>
    <scope>NUCLEOTIDE SEQUENCE</scope>
    <source>
        <strain evidence="4">AVDCRST_MAG50</strain>
    </source>
</reference>
<dbReference type="EMBL" id="CADCTF010000087">
    <property type="protein sequence ID" value="CAA9239579.1"/>
    <property type="molecule type" value="Genomic_DNA"/>
</dbReference>
<feature type="transmembrane region" description="Helical" evidence="2">
    <location>
        <begin position="107"/>
        <end position="124"/>
    </location>
</feature>
<feature type="transmembrane region" description="Helical" evidence="2">
    <location>
        <begin position="57"/>
        <end position="75"/>
    </location>
</feature>
<feature type="domain" description="Membrane protein 6-pyruvoyl-tetrahydropterin synthase-related" evidence="3">
    <location>
        <begin position="59"/>
        <end position="499"/>
    </location>
</feature>
<sequence>MAFVLAHLHLELVFADTTATGGDMGAHVWGPAYLRDHLLPQGRVTGWTPDWYLGFPAYHFYFPLPSLLVVGLDLAGLPYNVAFKLVTIVGVGSLPVSAWAFGRLTRLPFPAPPLLAVATVPFLFDRFHTIWGGNLAATLAGEFAFSIALSLALLFLGVLTRALRTGRHGALAAVLLGATALTHLLPAAFAAVGALVVLACHARHRRTWLFAVAIGGAGTAIAGFWLLPFLARLPYSNDMGWERTNTYLEHLLPYLRTDVSRGLTQHFTVVAPLALLGAVLAAIRRRGAGLALAGTTLMMGLGFVALPAGAIWNARLLPFWYLGLYLLAAVGVAEVIHLVTGWISAAPGRAPFPSNGDRRPLPDGSLSTGLRSAGAGVAAVAVLMVVAAPLGRLPSSMVTVSEPSFVQYWAEWNYSGYERKPAYGEYHDVITTMGSLGQTQGCGRAMWEYESELNRFGTPMGLMLLPYWTDGCIGSMEGLFFESSATVPYHFLLQSEVSTAPSSAMRDLPYRPLDLARGVAHMRLLGVKYYLATSPGAQAQARAQAGLRLLATTQPRPVQYDTGLEDRSWEVYEVVGAALVEPLEHQPVVATDGLSGKEGWLEAAVAWFQDEQRWDVPLATGGPPDWLRVPDPEVATTVAPQRLQPVEVRNIRSTGDRISFDVDRPGVPVVVNASYFPNWKTSGAQGPWRITPNLMVVVPTATSVELHYGRTPIDIAALVLTLLGLAGALALGWLWPRQSWQEPEPTSPVDEPLKPLDEPLEPLAVGSSTQGEPLPVGSTPQDRHP</sequence>
<dbReference type="AlphaFoldDB" id="A0A6J4I0W7"/>
<feature type="transmembrane region" description="Helical" evidence="2">
    <location>
        <begin position="324"/>
        <end position="348"/>
    </location>
</feature>
<keyword evidence="2" id="KW-1133">Transmembrane helix</keyword>
<feature type="transmembrane region" description="Helical" evidence="2">
    <location>
        <begin position="136"/>
        <end position="159"/>
    </location>
</feature>
<organism evidence="4">
    <name type="scientific">uncultured Acidimicrobiales bacterium</name>
    <dbReference type="NCBI Taxonomy" id="310071"/>
    <lineage>
        <taxon>Bacteria</taxon>
        <taxon>Bacillati</taxon>
        <taxon>Actinomycetota</taxon>
        <taxon>Acidimicrobiia</taxon>
        <taxon>Acidimicrobiales</taxon>
        <taxon>environmental samples</taxon>
    </lineage>
</organism>
<protein>
    <recommendedName>
        <fullName evidence="3">Membrane protein 6-pyruvoyl-tetrahydropterin synthase-related domain-containing protein</fullName>
    </recommendedName>
</protein>
<evidence type="ECO:0000256" key="1">
    <source>
        <dbReference type="SAM" id="MobiDB-lite"/>
    </source>
</evidence>
<evidence type="ECO:0000313" key="4">
    <source>
        <dbReference type="EMBL" id="CAA9239579.1"/>
    </source>
</evidence>
<dbReference type="InterPro" id="IPR018776">
    <property type="entry name" value="Membrane_prot_PTPS-rel_domain"/>
</dbReference>
<keyword evidence="2" id="KW-0812">Transmembrane</keyword>
<name>A0A6J4I0W7_9ACTN</name>
<accession>A0A6J4I0W7</accession>